<dbReference type="InterPro" id="IPR000210">
    <property type="entry name" value="BTB/POZ_dom"/>
</dbReference>
<proteinExistence type="predicted"/>
<dbReference type="Gene3D" id="3.30.710.10">
    <property type="entry name" value="Potassium Channel Kv1.1, Chain A"/>
    <property type="match status" value="1"/>
</dbReference>
<dbReference type="InterPro" id="IPR011333">
    <property type="entry name" value="SKP1/BTB/POZ_sf"/>
</dbReference>
<feature type="domain" description="BTB" evidence="1">
    <location>
        <begin position="79"/>
        <end position="156"/>
    </location>
</feature>
<evidence type="ECO:0000313" key="3">
    <source>
        <dbReference type="Proteomes" id="UP001224775"/>
    </source>
</evidence>
<dbReference type="SMART" id="SM00225">
    <property type="entry name" value="BTB"/>
    <property type="match status" value="1"/>
</dbReference>
<evidence type="ECO:0000313" key="2">
    <source>
        <dbReference type="EMBL" id="KAK1739321.1"/>
    </source>
</evidence>
<evidence type="ECO:0000259" key="1">
    <source>
        <dbReference type="PROSITE" id="PS50097"/>
    </source>
</evidence>
<comment type="caution">
    <text evidence="2">The sequence shown here is derived from an EMBL/GenBank/DDBJ whole genome shotgun (WGS) entry which is preliminary data.</text>
</comment>
<sequence length="299" mass="33048">MGLTIPKKRFDSQRSIVIGFKDFMSISDIFDTSQNILGGRWGTSLIIAVSIKEPPTAAFVPKNPFQDMMQNKFLDEESSDVCFEVSTVEANEDNTSRARTLIPFRAHRFILEICAPMLAELFGDGEPPVVTVNDIKPDVFHQLLWYVYGGTVPETPLKEYAKDIIDAADKYSIVNLKLEAEAAYVESTTITADNAMDNLLYADAKKLAVLKEAVMDFLADNGGEVIGNVSLDQFPGHLVRDLLVATTRRNEGDSGRDDDFTTMRVSELRRKLHEKGVGMNVDGSREAMIEALRSGAAAS</sequence>
<organism evidence="2 3">
    <name type="scientific">Skeletonema marinoi</name>
    <dbReference type="NCBI Taxonomy" id="267567"/>
    <lineage>
        <taxon>Eukaryota</taxon>
        <taxon>Sar</taxon>
        <taxon>Stramenopiles</taxon>
        <taxon>Ochrophyta</taxon>
        <taxon>Bacillariophyta</taxon>
        <taxon>Coscinodiscophyceae</taxon>
        <taxon>Thalassiosirophycidae</taxon>
        <taxon>Thalassiosirales</taxon>
        <taxon>Skeletonemataceae</taxon>
        <taxon>Skeletonema</taxon>
        <taxon>Skeletonema marinoi-dohrnii complex</taxon>
    </lineage>
</organism>
<protein>
    <recommendedName>
        <fullName evidence="1">BTB domain-containing protein</fullName>
    </recommendedName>
</protein>
<reference evidence="2" key="1">
    <citation type="submission" date="2023-06" db="EMBL/GenBank/DDBJ databases">
        <title>Survivors Of The Sea: Transcriptome response of Skeletonema marinoi to long-term dormancy.</title>
        <authorList>
            <person name="Pinder M.I.M."/>
            <person name="Kourtchenko O."/>
            <person name="Robertson E.K."/>
            <person name="Larsson T."/>
            <person name="Maumus F."/>
            <person name="Osuna-Cruz C.M."/>
            <person name="Vancaester E."/>
            <person name="Stenow R."/>
            <person name="Vandepoele K."/>
            <person name="Ploug H."/>
            <person name="Bruchert V."/>
            <person name="Godhe A."/>
            <person name="Topel M."/>
        </authorList>
    </citation>
    <scope>NUCLEOTIDE SEQUENCE</scope>
    <source>
        <strain evidence="2">R05AC</strain>
    </source>
</reference>
<dbReference type="PANTHER" id="PTHR24413">
    <property type="entry name" value="SPECKLE-TYPE POZ PROTEIN"/>
    <property type="match status" value="1"/>
</dbReference>
<dbReference type="Pfam" id="PF00651">
    <property type="entry name" value="BTB"/>
    <property type="match status" value="1"/>
</dbReference>
<dbReference type="EMBL" id="JATAAI010000018">
    <property type="protein sequence ID" value="KAK1739321.1"/>
    <property type="molecule type" value="Genomic_DNA"/>
</dbReference>
<dbReference type="Proteomes" id="UP001224775">
    <property type="component" value="Unassembled WGS sequence"/>
</dbReference>
<accession>A0AAD8Y5Y3</accession>
<dbReference type="SUPFAM" id="SSF54695">
    <property type="entry name" value="POZ domain"/>
    <property type="match status" value="1"/>
</dbReference>
<name>A0AAD8Y5Y3_9STRA</name>
<keyword evidence="3" id="KW-1185">Reference proteome</keyword>
<dbReference type="CDD" id="cd14733">
    <property type="entry name" value="BACK"/>
    <property type="match status" value="1"/>
</dbReference>
<dbReference type="PROSITE" id="PS50097">
    <property type="entry name" value="BTB"/>
    <property type="match status" value="1"/>
</dbReference>
<gene>
    <name evidence="2" type="ORF">QTG54_009864</name>
</gene>
<dbReference type="AlphaFoldDB" id="A0AAD8Y5Y3"/>
<dbReference type="CDD" id="cd18186">
    <property type="entry name" value="BTB_POZ_ZBTB_KLHL-like"/>
    <property type="match status" value="1"/>
</dbReference>